<sequence>MKFSTSLLVVALAAGASASPLNAPRFGKGFPGFGHSGSSATSSAAASSTASASSDPQTSLTLLSSVIATGFENDGQDVPAAGQVPSLTSPNNFINFCATVPSLPLTNGTQIKTGSCNPAPMGVIAASTNMPSSKFVFPANGATIAADTDFTIQMAVRNLATGNFVNAAQNFFAAPQQVDAGSGNIKGHSHVVVELLPSLNSTAPTDPTKFAFFKGLNAEADSDGILTADVGGGRACGRVPPRVDQHCREPPACARLRSRSDGALDDSGVGVRTESNGNLKGEDTREKQSGDIRTETMAEMIVMMTPAMAEMMAFMPPPIAEMMEPCGCAVDEDEDEDEDAEFVKQ</sequence>
<dbReference type="PANTHER" id="PTHR34587:SF2">
    <property type="entry name" value="G-PROTEIN COUPLED RECEPTORS FAMILY 1 PROFILE DOMAIN-CONTAINING PROTEIN"/>
    <property type="match status" value="1"/>
</dbReference>
<evidence type="ECO:0000313" key="3">
    <source>
        <dbReference type="EMBL" id="VWO96546.1"/>
    </source>
</evidence>
<evidence type="ECO:0000256" key="1">
    <source>
        <dbReference type="SAM" id="MobiDB-lite"/>
    </source>
</evidence>
<accession>A0A5K1JYU8</accession>
<feature type="region of interest" description="Disordered" evidence="1">
    <location>
        <begin position="258"/>
        <end position="292"/>
    </location>
</feature>
<dbReference type="EMBL" id="LR725723">
    <property type="protein sequence ID" value="VWO96546.1"/>
    <property type="molecule type" value="Genomic_DNA"/>
</dbReference>
<proteinExistence type="predicted"/>
<reference evidence="3" key="1">
    <citation type="submission" date="2019-10" db="EMBL/GenBank/DDBJ databases">
        <authorList>
            <person name="Nor Muhammad N."/>
        </authorList>
    </citation>
    <scope>NUCLEOTIDE SEQUENCE</scope>
</reference>
<name>A0A5K1JYU8_9APHY</name>
<dbReference type="AlphaFoldDB" id="A0A5K1JYU8"/>
<feature type="chain" id="PRO_5023922635" evidence="2">
    <location>
        <begin position="19"/>
        <end position="345"/>
    </location>
</feature>
<evidence type="ECO:0000256" key="2">
    <source>
        <dbReference type="SAM" id="SignalP"/>
    </source>
</evidence>
<feature type="signal peptide" evidence="2">
    <location>
        <begin position="1"/>
        <end position="18"/>
    </location>
</feature>
<dbReference type="PANTHER" id="PTHR34587">
    <property type="entry name" value="VWFA DOMAIN-CONTAINING PROTEIN"/>
    <property type="match status" value="1"/>
</dbReference>
<organism evidence="3">
    <name type="scientific">Ganoderma boninense</name>
    <dbReference type="NCBI Taxonomy" id="34458"/>
    <lineage>
        <taxon>Eukaryota</taxon>
        <taxon>Fungi</taxon>
        <taxon>Dikarya</taxon>
        <taxon>Basidiomycota</taxon>
        <taxon>Agaricomycotina</taxon>
        <taxon>Agaricomycetes</taxon>
        <taxon>Polyporales</taxon>
        <taxon>Polyporaceae</taxon>
        <taxon>Ganoderma</taxon>
    </lineage>
</organism>
<gene>
    <name evidence="3" type="primary">P9WJV0</name>
</gene>
<protein>
    <submittedName>
        <fullName evidence="3">Siderophore exporter MmpL5</fullName>
    </submittedName>
</protein>
<dbReference type="InterPro" id="IPR053216">
    <property type="entry name" value="Appressorial_penetr-assoc"/>
</dbReference>
<feature type="compositionally biased region" description="Basic and acidic residues" evidence="1">
    <location>
        <begin position="280"/>
        <end position="292"/>
    </location>
</feature>
<keyword evidence="2" id="KW-0732">Signal</keyword>